<dbReference type="Proteomes" id="UP001628193">
    <property type="component" value="Unassembled WGS sequence"/>
</dbReference>
<dbReference type="PANTHER" id="PTHR17224">
    <property type="entry name" value="PEPTIDYL-TRNA HYDROLASE"/>
    <property type="match status" value="1"/>
</dbReference>
<dbReference type="NCBIfam" id="TIGR00447">
    <property type="entry name" value="pth"/>
    <property type="match status" value="1"/>
</dbReference>
<feature type="binding site" evidence="7">
    <location>
        <position position="66"/>
    </location>
    <ligand>
        <name>tRNA</name>
        <dbReference type="ChEBI" id="CHEBI:17843"/>
    </ligand>
</feature>
<protein>
    <recommendedName>
        <fullName evidence="6 7">Peptidyl-tRNA hydrolase</fullName>
        <shortName evidence="7">Pth</shortName>
        <ecNumber evidence="1 7">3.1.1.29</ecNumber>
    </recommendedName>
</protein>
<keyword evidence="3 7" id="KW-0378">Hydrolase</keyword>
<dbReference type="EMBL" id="BAAFGK010000004">
    <property type="protein sequence ID" value="GAB0057051.1"/>
    <property type="molecule type" value="Genomic_DNA"/>
</dbReference>
<dbReference type="PROSITE" id="PS01196">
    <property type="entry name" value="PEPT_TRNA_HYDROL_2"/>
    <property type="match status" value="1"/>
</dbReference>
<feature type="site" description="Discriminates between blocked and unblocked aminoacyl-tRNA" evidence="7">
    <location>
        <position position="9"/>
    </location>
</feature>
<dbReference type="GO" id="GO:0004045">
    <property type="term" value="F:peptidyl-tRNA hydrolase activity"/>
    <property type="evidence" value="ECO:0007669"/>
    <property type="project" value="UniProtKB-EC"/>
</dbReference>
<dbReference type="InterPro" id="IPR036416">
    <property type="entry name" value="Pept_tRNA_hydro_sf"/>
</dbReference>
<keyword evidence="4 7" id="KW-0694">RNA-binding</keyword>
<dbReference type="InterPro" id="IPR018171">
    <property type="entry name" value="Pept_tRNA_hydro_CS"/>
</dbReference>
<comment type="similarity">
    <text evidence="5 7">Belongs to the PTH family.</text>
</comment>
<name>A0ABQ0C844_9PROT</name>
<dbReference type="Pfam" id="PF01195">
    <property type="entry name" value="Pept_tRNA_hydro"/>
    <property type="match status" value="1"/>
</dbReference>
<keyword evidence="9" id="KW-1185">Reference proteome</keyword>
<evidence type="ECO:0000313" key="8">
    <source>
        <dbReference type="EMBL" id="GAB0057051.1"/>
    </source>
</evidence>
<feature type="binding site" evidence="7">
    <location>
        <position position="64"/>
    </location>
    <ligand>
        <name>tRNA</name>
        <dbReference type="ChEBI" id="CHEBI:17843"/>
    </ligand>
</feature>
<dbReference type="RefSeq" id="WP_420904760.1">
    <property type="nucleotide sequence ID" value="NZ_BAAFGK010000004.1"/>
</dbReference>
<comment type="function">
    <text evidence="7">Hydrolyzes ribosome-free peptidyl-tRNAs (with 1 or more amino acids incorporated), which drop off the ribosome during protein synthesis, or as a result of ribosome stalling.</text>
</comment>
<evidence type="ECO:0000256" key="5">
    <source>
        <dbReference type="ARBA" id="ARBA00038063"/>
    </source>
</evidence>
<reference evidence="8 9" key="1">
    <citation type="submission" date="2024-05" db="EMBL/GenBank/DDBJ databases">
        <authorList>
            <consortium name="Candidatus Magnetaquicoccaceae bacterium FCR-1 genome sequencing consortium"/>
            <person name="Shimoshige H."/>
            <person name="Shimamura S."/>
            <person name="Taoka A."/>
            <person name="Kobayashi H."/>
            <person name="Maekawa T."/>
        </authorList>
    </citation>
    <scope>NUCLEOTIDE SEQUENCE [LARGE SCALE GENOMIC DNA]</scope>
    <source>
        <strain evidence="8 9">FCR-1</strain>
    </source>
</reference>
<dbReference type="InterPro" id="IPR001328">
    <property type="entry name" value="Pept_tRNA_hydro"/>
</dbReference>
<dbReference type="CDD" id="cd00462">
    <property type="entry name" value="PTH"/>
    <property type="match status" value="1"/>
</dbReference>
<dbReference type="SUPFAM" id="SSF53178">
    <property type="entry name" value="Peptidyl-tRNA hydrolase-like"/>
    <property type="match status" value="1"/>
</dbReference>
<dbReference type="HAMAP" id="MF_00083">
    <property type="entry name" value="Pept_tRNA_hydro_bact"/>
    <property type="match status" value="1"/>
</dbReference>
<comment type="subcellular location">
    <subcellularLocation>
        <location evidence="7">Cytoplasm</location>
    </subcellularLocation>
</comment>
<evidence type="ECO:0000256" key="3">
    <source>
        <dbReference type="ARBA" id="ARBA00022801"/>
    </source>
</evidence>
<sequence length="201" mass="21860">MKLLVGLGNPGATYARTRHNLGQDLLLEMIRHFQFPSGGKRFGGQFGDGRIDGERVFWLIPETYMNLSGEAVGALARFYRLTPEDIIVLHDDVDLACGKVRMKVGGGNGGHNGLKSIQQHLGSPDFTRIRLGVGRPPSGVDTAQFVLAGFSPGEHPLRDHMLTYLPPVLPLILNGDLAGAMNRYNLSQLPAPPGKKDSPWP</sequence>
<comment type="catalytic activity">
    <reaction evidence="7">
        <text>an N-acyl-L-alpha-aminoacyl-tRNA + H2O = an N-acyl-L-amino acid + a tRNA + H(+)</text>
        <dbReference type="Rhea" id="RHEA:54448"/>
        <dbReference type="Rhea" id="RHEA-COMP:10123"/>
        <dbReference type="Rhea" id="RHEA-COMP:13883"/>
        <dbReference type="ChEBI" id="CHEBI:15377"/>
        <dbReference type="ChEBI" id="CHEBI:15378"/>
        <dbReference type="ChEBI" id="CHEBI:59874"/>
        <dbReference type="ChEBI" id="CHEBI:78442"/>
        <dbReference type="ChEBI" id="CHEBI:138191"/>
        <dbReference type="EC" id="3.1.1.29"/>
    </reaction>
</comment>
<feature type="site" description="Stabilizes the basic form of H active site to accept a proton" evidence="7">
    <location>
        <position position="91"/>
    </location>
</feature>
<feature type="active site" description="Proton acceptor" evidence="7">
    <location>
        <position position="19"/>
    </location>
</feature>
<keyword evidence="2 7" id="KW-0820">tRNA-binding</keyword>
<proteinExistence type="inferred from homology"/>
<dbReference type="Gene3D" id="3.40.50.1470">
    <property type="entry name" value="Peptidyl-tRNA hydrolase"/>
    <property type="match status" value="1"/>
</dbReference>
<reference evidence="8 9" key="2">
    <citation type="submission" date="2024-09" db="EMBL/GenBank/DDBJ databases">
        <title>Draft genome sequence of Candidatus Magnetaquicoccaceae bacterium FCR-1.</title>
        <authorList>
            <person name="Shimoshige H."/>
            <person name="Shimamura S."/>
            <person name="Taoka A."/>
            <person name="Kobayashi H."/>
            <person name="Maekawa T."/>
        </authorList>
    </citation>
    <scope>NUCLEOTIDE SEQUENCE [LARGE SCALE GENOMIC DNA]</scope>
    <source>
        <strain evidence="8 9">FCR-1</strain>
    </source>
</reference>
<comment type="caution">
    <text evidence="8">The sequence shown here is derived from an EMBL/GenBank/DDBJ whole genome shotgun (WGS) entry which is preliminary data.</text>
</comment>
<evidence type="ECO:0000256" key="7">
    <source>
        <dbReference type="HAMAP-Rule" id="MF_00083"/>
    </source>
</evidence>
<evidence type="ECO:0000256" key="4">
    <source>
        <dbReference type="ARBA" id="ARBA00022884"/>
    </source>
</evidence>
<keyword evidence="7" id="KW-0963">Cytoplasm</keyword>
<dbReference type="EC" id="3.1.1.29" evidence="1 7"/>
<organism evidence="8 9">
    <name type="scientific">Candidatus Magnetaquiglobus chichijimensis</name>
    <dbReference type="NCBI Taxonomy" id="3141448"/>
    <lineage>
        <taxon>Bacteria</taxon>
        <taxon>Pseudomonadati</taxon>
        <taxon>Pseudomonadota</taxon>
        <taxon>Magnetococcia</taxon>
        <taxon>Magnetococcales</taxon>
        <taxon>Candidatus Magnetaquicoccaceae</taxon>
        <taxon>Candidatus Magnetaquiglobus</taxon>
    </lineage>
</organism>
<comment type="function">
    <text evidence="7">Catalyzes the release of premature peptidyl moieties from peptidyl-tRNA molecules trapped in stalled 50S ribosomal subunits, and thus maintains levels of free tRNAs and 50S ribosomes.</text>
</comment>
<dbReference type="PANTHER" id="PTHR17224:SF1">
    <property type="entry name" value="PEPTIDYL-TRNA HYDROLASE"/>
    <property type="match status" value="1"/>
</dbReference>
<gene>
    <name evidence="7 8" type="primary">pth</name>
    <name evidence="8" type="ORF">SIID45300_01372</name>
</gene>
<evidence type="ECO:0000256" key="1">
    <source>
        <dbReference type="ARBA" id="ARBA00013260"/>
    </source>
</evidence>
<comment type="subunit">
    <text evidence="7">Monomer.</text>
</comment>
<evidence type="ECO:0000313" key="9">
    <source>
        <dbReference type="Proteomes" id="UP001628193"/>
    </source>
</evidence>
<evidence type="ECO:0000256" key="6">
    <source>
        <dbReference type="ARBA" id="ARBA00050038"/>
    </source>
</evidence>
<feature type="binding site" evidence="7">
    <location>
        <position position="112"/>
    </location>
    <ligand>
        <name>tRNA</name>
        <dbReference type="ChEBI" id="CHEBI:17843"/>
    </ligand>
</feature>
<accession>A0ABQ0C844</accession>
<feature type="binding site" evidence="7">
    <location>
        <position position="14"/>
    </location>
    <ligand>
        <name>tRNA</name>
        <dbReference type="ChEBI" id="CHEBI:17843"/>
    </ligand>
</feature>
<evidence type="ECO:0000256" key="2">
    <source>
        <dbReference type="ARBA" id="ARBA00022555"/>
    </source>
</evidence>